<feature type="transmembrane region" description="Helical" evidence="6">
    <location>
        <begin position="67"/>
        <end position="85"/>
    </location>
</feature>
<protein>
    <recommendedName>
        <fullName evidence="9">Transmembrane protein 14A</fullName>
    </recommendedName>
</protein>
<dbReference type="GO" id="GO:0070453">
    <property type="term" value="P:regulation of heme biosynthetic process"/>
    <property type="evidence" value="ECO:0007669"/>
    <property type="project" value="TreeGrafter"/>
</dbReference>
<evidence type="ECO:0000256" key="4">
    <source>
        <dbReference type="ARBA" id="ARBA00022989"/>
    </source>
</evidence>
<accession>A0AAV7RC35</accession>
<comment type="similarity">
    <text evidence="2">Belongs to the TMEM14 family.</text>
</comment>
<evidence type="ECO:0000256" key="3">
    <source>
        <dbReference type="ARBA" id="ARBA00022692"/>
    </source>
</evidence>
<proteinExistence type="inferred from homology"/>
<evidence type="ECO:0000256" key="6">
    <source>
        <dbReference type="SAM" id="Phobius"/>
    </source>
</evidence>
<keyword evidence="8" id="KW-1185">Reference proteome</keyword>
<comment type="subcellular location">
    <subcellularLocation>
        <location evidence="1">Membrane</location>
    </subcellularLocation>
</comment>
<keyword evidence="3 6" id="KW-0812">Transmembrane</keyword>
<evidence type="ECO:0000313" key="8">
    <source>
        <dbReference type="Proteomes" id="UP001066276"/>
    </source>
</evidence>
<sequence>MCSQTIPFLQVIGFVEEAGNLAMLMILPRPENHLLDLRSLVSLAAGLFFGFVAAYGALCITYNSRNVTPSFFVAFIMAIVMGVRYRRSRKVMPAGIVAGLSLFMILRLVCMLL</sequence>
<dbReference type="Proteomes" id="UP001066276">
    <property type="component" value="Chromosome 5"/>
</dbReference>
<name>A0AAV7RC35_PLEWA</name>
<dbReference type="EMBL" id="JANPWB010000009">
    <property type="protein sequence ID" value="KAJ1150359.1"/>
    <property type="molecule type" value="Genomic_DNA"/>
</dbReference>
<gene>
    <name evidence="7" type="ORF">NDU88_003153</name>
</gene>
<feature type="transmembrane region" description="Helical" evidence="6">
    <location>
        <begin position="91"/>
        <end position="110"/>
    </location>
</feature>
<dbReference type="InterPro" id="IPR044890">
    <property type="entry name" value="TMEM14_sf"/>
</dbReference>
<evidence type="ECO:0008006" key="9">
    <source>
        <dbReference type="Google" id="ProtNLM"/>
    </source>
</evidence>
<dbReference type="AlphaFoldDB" id="A0AAV7RC35"/>
<dbReference type="GO" id="GO:0031966">
    <property type="term" value="C:mitochondrial membrane"/>
    <property type="evidence" value="ECO:0007669"/>
    <property type="project" value="TreeGrafter"/>
</dbReference>
<feature type="transmembrane region" description="Helical" evidence="6">
    <location>
        <begin position="40"/>
        <end position="60"/>
    </location>
</feature>
<dbReference type="PANTHER" id="PTHR12668">
    <property type="entry name" value="TRANSMEMBRANE PROTEIN 14, 15"/>
    <property type="match status" value="1"/>
</dbReference>
<organism evidence="7 8">
    <name type="scientific">Pleurodeles waltl</name>
    <name type="common">Iberian ribbed newt</name>
    <dbReference type="NCBI Taxonomy" id="8319"/>
    <lineage>
        <taxon>Eukaryota</taxon>
        <taxon>Metazoa</taxon>
        <taxon>Chordata</taxon>
        <taxon>Craniata</taxon>
        <taxon>Vertebrata</taxon>
        <taxon>Euteleostomi</taxon>
        <taxon>Amphibia</taxon>
        <taxon>Batrachia</taxon>
        <taxon>Caudata</taxon>
        <taxon>Salamandroidea</taxon>
        <taxon>Salamandridae</taxon>
        <taxon>Pleurodelinae</taxon>
        <taxon>Pleurodeles</taxon>
    </lineage>
</organism>
<dbReference type="Pfam" id="PF03647">
    <property type="entry name" value="Tmemb_14"/>
    <property type="match status" value="1"/>
</dbReference>
<dbReference type="PANTHER" id="PTHR12668:SF11">
    <property type="entry name" value="TRANSMEMBRANE PROTEIN 14A"/>
    <property type="match status" value="1"/>
</dbReference>
<evidence type="ECO:0000256" key="1">
    <source>
        <dbReference type="ARBA" id="ARBA00004370"/>
    </source>
</evidence>
<dbReference type="InterPro" id="IPR005349">
    <property type="entry name" value="TMEM14"/>
</dbReference>
<evidence type="ECO:0000256" key="2">
    <source>
        <dbReference type="ARBA" id="ARBA00007590"/>
    </source>
</evidence>
<keyword evidence="5 6" id="KW-0472">Membrane</keyword>
<comment type="caution">
    <text evidence="7">The sequence shown here is derived from an EMBL/GenBank/DDBJ whole genome shotgun (WGS) entry which is preliminary data.</text>
</comment>
<keyword evidence="4 6" id="KW-1133">Transmembrane helix</keyword>
<evidence type="ECO:0000256" key="5">
    <source>
        <dbReference type="ARBA" id="ARBA00023136"/>
    </source>
</evidence>
<evidence type="ECO:0000313" key="7">
    <source>
        <dbReference type="EMBL" id="KAJ1150359.1"/>
    </source>
</evidence>
<dbReference type="Gene3D" id="1.10.10.1740">
    <property type="entry name" value="Transmembrane protein 14-like"/>
    <property type="match status" value="1"/>
</dbReference>
<reference evidence="7" key="1">
    <citation type="journal article" date="2022" name="bioRxiv">
        <title>Sequencing and chromosome-scale assembly of the giantPleurodeles waltlgenome.</title>
        <authorList>
            <person name="Brown T."/>
            <person name="Elewa A."/>
            <person name="Iarovenko S."/>
            <person name="Subramanian E."/>
            <person name="Araus A.J."/>
            <person name="Petzold A."/>
            <person name="Susuki M."/>
            <person name="Suzuki K.-i.T."/>
            <person name="Hayashi T."/>
            <person name="Toyoda A."/>
            <person name="Oliveira C."/>
            <person name="Osipova E."/>
            <person name="Leigh N.D."/>
            <person name="Simon A."/>
            <person name="Yun M.H."/>
        </authorList>
    </citation>
    <scope>NUCLEOTIDE SEQUENCE</scope>
    <source>
        <strain evidence="7">20211129_DDA</strain>
        <tissue evidence="7">Liver</tissue>
    </source>
</reference>